<dbReference type="RefSeq" id="WP_146737435.1">
    <property type="nucleotide sequence ID" value="NZ_NAQV01000035.1"/>
</dbReference>
<evidence type="ECO:0000313" key="3">
    <source>
        <dbReference type="EMBL" id="RAN61849.1"/>
    </source>
</evidence>
<protein>
    <submittedName>
        <fullName evidence="3">N-acetylmuramic acid 6-phosphate etherase</fullName>
    </submittedName>
</protein>
<comment type="caution">
    <text evidence="3">The sequence shown here is derived from an EMBL/GenBank/DDBJ whole genome shotgun (WGS) entry which is preliminary data.</text>
</comment>
<accession>A0A328KMA3</accession>
<dbReference type="PANTHER" id="PTHR10088:SF4">
    <property type="entry name" value="GLUCOKINASE REGULATORY PROTEIN"/>
    <property type="match status" value="1"/>
</dbReference>
<feature type="non-terminal residue" evidence="3">
    <location>
        <position position="1"/>
    </location>
</feature>
<evidence type="ECO:0000259" key="2">
    <source>
        <dbReference type="PROSITE" id="PS51464"/>
    </source>
</evidence>
<gene>
    <name evidence="3" type="ORF">B8A44_08795</name>
</gene>
<dbReference type="InterPro" id="IPR001347">
    <property type="entry name" value="SIS_dom"/>
</dbReference>
<dbReference type="InterPro" id="IPR005486">
    <property type="entry name" value="Glucokinase_regulatory_CS"/>
</dbReference>
<dbReference type="PANTHER" id="PTHR10088">
    <property type="entry name" value="GLUCOKINASE REGULATORY PROTEIN"/>
    <property type="match status" value="1"/>
</dbReference>
<proteinExistence type="predicted"/>
<dbReference type="Gene3D" id="3.40.50.10490">
    <property type="entry name" value="Glucose-6-phosphate isomerase like protein, domain 1"/>
    <property type="match status" value="1"/>
</dbReference>
<sequence length="188" mass="20582">EDRPEEGEKDLKEINLTEKDMVIGITASGRTPYVLGALNYANSIQAGTSSISCASYSEVSDVAQFPIEIITGPEVVTGSTRMKAGTAQKLVLNMISTAVMIKLGKVYQNYMVDLKASNYKLKIRSINILKEILTINDSQALELLEQANGHVKLALLLGMTDLKIDKAKEQLKQSNGHLRKALEGEENK</sequence>
<dbReference type="NCBIfam" id="NF003915">
    <property type="entry name" value="PRK05441.1"/>
    <property type="match status" value="1"/>
</dbReference>
<dbReference type="PROSITE" id="PS51464">
    <property type="entry name" value="SIS"/>
    <property type="match status" value="1"/>
</dbReference>
<dbReference type="InterPro" id="IPR046348">
    <property type="entry name" value="SIS_dom_sf"/>
</dbReference>
<dbReference type="SUPFAM" id="SSF53697">
    <property type="entry name" value="SIS domain"/>
    <property type="match status" value="1"/>
</dbReference>
<dbReference type="GO" id="GO:0009254">
    <property type="term" value="P:peptidoglycan turnover"/>
    <property type="evidence" value="ECO:0007669"/>
    <property type="project" value="TreeGrafter"/>
</dbReference>
<dbReference type="GO" id="GO:0016803">
    <property type="term" value="F:ether hydrolase activity"/>
    <property type="evidence" value="ECO:0007669"/>
    <property type="project" value="TreeGrafter"/>
</dbReference>
<dbReference type="EMBL" id="NAQV01000035">
    <property type="protein sequence ID" value="RAN61849.1"/>
    <property type="molecule type" value="Genomic_DNA"/>
</dbReference>
<dbReference type="GO" id="GO:0097367">
    <property type="term" value="F:carbohydrate derivative binding"/>
    <property type="evidence" value="ECO:0007669"/>
    <property type="project" value="InterPro"/>
</dbReference>
<reference evidence="3 4" key="1">
    <citation type="submission" date="2017-03" db="EMBL/GenBank/DDBJ databases">
        <title>wgs assembly of Dolosigranulum pigrum KPL CDC strains.</title>
        <authorList>
            <person name="Brugger S.D."/>
            <person name="Pettigrew M."/>
            <person name="Kong Y."/>
            <person name="Lemon K.P."/>
        </authorList>
    </citation>
    <scope>NUCLEOTIDE SEQUENCE [LARGE SCALE GENOMIC DNA]</scope>
    <source>
        <strain evidence="3 4">KPL1931_CDC4294-98</strain>
    </source>
</reference>
<dbReference type="GO" id="GO:0016835">
    <property type="term" value="F:carbon-oxygen lyase activity"/>
    <property type="evidence" value="ECO:0007669"/>
    <property type="project" value="TreeGrafter"/>
</dbReference>
<feature type="domain" description="SIS" evidence="2">
    <location>
        <begin position="1"/>
        <end position="105"/>
    </location>
</feature>
<evidence type="ECO:0000313" key="4">
    <source>
        <dbReference type="Proteomes" id="UP000249099"/>
    </source>
</evidence>
<dbReference type="Proteomes" id="UP000249099">
    <property type="component" value="Unassembled WGS sequence"/>
</dbReference>
<dbReference type="AlphaFoldDB" id="A0A328KMA3"/>
<evidence type="ECO:0000256" key="1">
    <source>
        <dbReference type="ARBA" id="ARBA00023277"/>
    </source>
</evidence>
<dbReference type="GO" id="GO:0046348">
    <property type="term" value="P:amino sugar catabolic process"/>
    <property type="evidence" value="ECO:0007669"/>
    <property type="project" value="TreeGrafter"/>
</dbReference>
<keyword evidence="1" id="KW-0119">Carbohydrate metabolism</keyword>
<dbReference type="Gene3D" id="1.10.8.1080">
    <property type="match status" value="1"/>
</dbReference>
<name>A0A328KMA3_9LACT</name>
<organism evidence="3 4">
    <name type="scientific">Dolosigranulum pigrum</name>
    <dbReference type="NCBI Taxonomy" id="29394"/>
    <lineage>
        <taxon>Bacteria</taxon>
        <taxon>Bacillati</taxon>
        <taxon>Bacillota</taxon>
        <taxon>Bacilli</taxon>
        <taxon>Lactobacillales</taxon>
        <taxon>Carnobacteriaceae</taxon>
        <taxon>Dolosigranulum</taxon>
    </lineage>
</organism>
<dbReference type="InterPro" id="IPR040190">
    <property type="entry name" value="MURQ/GCKR"/>
</dbReference>
<dbReference type="PROSITE" id="PS01272">
    <property type="entry name" value="GCKR"/>
    <property type="match status" value="1"/>
</dbReference>